<keyword evidence="1" id="KW-1133">Transmembrane helix</keyword>
<dbReference type="EMBL" id="SDMP01000013">
    <property type="protein sequence ID" value="RYR21550.1"/>
    <property type="molecule type" value="Genomic_DNA"/>
</dbReference>
<feature type="transmembrane region" description="Helical" evidence="1">
    <location>
        <begin position="281"/>
        <end position="304"/>
    </location>
</feature>
<evidence type="ECO:0000259" key="2">
    <source>
        <dbReference type="Pfam" id="PF02517"/>
    </source>
</evidence>
<accession>A0A445A525</accession>
<feature type="transmembrane region" description="Helical" evidence="1">
    <location>
        <begin position="197"/>
        <end position="223"/>
    </location>
</feature>
<comment type="caution">
    <text evidence="3">The sequence shown here is derived from an EMBL/GenBank/DDBJ whole genome shotgun (WGS) entry which is preliminary data.</text>
</comment>
<keyword evidence="1" id="KW-0472">Membrane</keyword>
<dbReference type="GO" id="GO:0080120">
    <property type="term" value="P:CAAX-box protein maturation"/>
    <property type="evidence" value="ECO:0007669"/>
    <property type="project" value="UniProtKB-ARBA"/>
</dbReference>
<sequence length="340" mass="38010">MNVYTDSREIAAVPTKIPICGEAGTCNCFLASDKMLSSVLRCPHSITNNAKLFHYNESATTPFHSSNRSITKCLPPPQLRLGYRCSKRDEQVTPFSEGFSFSALKEDDSVWDSGDVWTNLALYVFTLHIPFSFGGLSVVSLLSRQPHLHPQIQALSLLTIQILELYGALILLKYTAKPQHDFTKLFKNTSKSLNDRNWFLALALGFGFLVLLIFLTSLLADGLFGPKPVYNPILKEMLLDSDVSRVSCVLVYCIFTPFLEELVYRGFLLTSLSTTMKWHQAVAISSIVFSAIHFSGESFIQLFIVGSVLGCSYCWTGNLFSSIAIHCLYNALTLLFTYFN</sequence>
<feature type="transmembrane region" description="Helical" evidence="1">
    <location>
        <begin position="243"/>
        <end position="260"/>
    </location>
</feature>
<evidence type="ECO:0000256" key="1">
    <source>
        <dbReference type="SAM" id="Phobius"/>
    </source>
</evidence>
<dbReference type="InterPro" id="IPR003675">
    <property type="entry name" value="Rce1/LyrA-like_dom"/>
</dbReference>
<dbReference type="Proteomes" id="UP000289738">
    <property type="component" value="Chromosome B03"/>
</dbReference>
<dbReference type="AlphaFoldDB" id="A0A445A525"/>
<feature type="transmembrane region" description="Helical" evidence="1">
    <location>
        <begin position="120"/>
        <end position="142"/>
    </location>
</feature>
<keyword evidence="4" id="KW-1185">Reference proteome</keyword>
<keyword evidence="1" id="KW-0812">Transmembrane</keyword>
<dbReference type="STRING" id="3818.A0A445A525"/>
<evidence type="ECO:0000313" key="3">
    <source>
        <dbReference type="EMBL" id="RYR21550.1"/>
    </source>
</evidence>
<name>A0A445A525_ARAHY</name>
<dbReference type="PANTHER" id="PTHR43592">
    <property type="entry name" value="CAAX AMINO TERMINAL PROTEASE"/>
    <property type="match status" value="1"/>
</dbReference>
<dbReference type="Pfam" id="PF02517">
    <property type="entry name" value="Rce1-like"/>
    <property type="match status" value="1"/>
</dbReference>
<evidence type="ECO:0000313" key="4">
    <source>
        <dbReference type="Proteomes" id="UP000289738"/>
    </source>
</evidence>
<feature type="transmembrane region" description="Helical" evidence="1">
    <location>
        <begin position="154"/>
        <end position="176"/>
    </location>
</feature>
<reference evidence="3 4" key="1">
    <citation type="submission" date="2019-01" db="EMBL/GenBank/DDBJ databases">
        <title>Sequencing of cultivated peanut Arachis hypogaea provides insights into genome evolution and oil improvement.</title>
        <authorList>
            <person name="Chen X."/>
        </authorList>
    </citation>
    <scope>NUCLEOTIDE SEQUENCE [LARGE SCALE GENOMIC DNA]</scope>
    <source>
        <strain evidence="4">cv. Fuhuasheng</strain>
        <tissue evidence="3">Leaves</tissue>
    </source>
</reference>
<proteinExistence type="predicted"/>
<dbReference type="GO" id="GO:0004175">
    <property type="term" value="F:endopeptidase activity"/>
    <property type="evidence" value="ECO:0007669"/>
    <property type="project" value="UniProtKB-ARBA"/>
</dbReference>
<dbReference type="PANTHER" id="PTHR43592:SF4">
    <property type="entry name" value="CAAX AMINO TERMINAL PROTEASE FAMILY PROTEIN"/>
    <property type="match status" value="1"/>
</dbReference>
<gene>
    <name evidence="3" type="ORF">Ahy_B03g066857</name>
</gene>
<organism evidence="3 4">
    <name type="scientific">Arachis hypogaea</name>
    <name type="common">Peanut</name>
    <dbReference type="NCBI Taxonomy" id="3818"/>
    <lineage>
        <taxon>Eukaryota</taxon>
        <taxon>Viridiplantae</taxon>
        <taxon>Streptophyta</taxon>
        <taxon>Embryophyta</taxon>
        <taxon>Tracheophyta</taxon>
        <taxon>Spermatophyta</taxon>
        <taxon>Magnoliopsida</taxon>
        <taxon>eudicotyledons</taxon>
        <taxon>Gunneridae</taxon>
        <taxon>Pentapetalae</taxon>
        <taxon>rosids</taxon>
        <taxon>fabids</taxon>
        <taxon>Fabales</taxon>
        <taxon>Fabaceae</taxon>
        <taxon>Papilionoideae</taxon>
        <taxon>50 kb inversion clade</taxon>
        <taxon>dalbergioids sensu lato</taxon>
        <taxon>Dalbergieae</taxon>
        <taxon>Pterocarpus clade</taxon>
        <taxon>Arachis</taxon>
    </lineage>
</organism>
<feature type="domain" description="CAAX prenyl protease 2/Lysostaphin resistance protein A-like" evidence="2">
    <location>
        <begin position="246"/>
        <end position="332"/>
    </location>
</feature>
<feature type="transmembrane region" description="Helical" evidence="1">
    <location>
        <begin position="319"/>
        <end position="339"/>
    </location>
</feature>
<protein>
    <recommendedName>
        <fullName evidence="2">CAAX prenyl protease 2/Lysostaphin resistance protein A-like domain-containing protein</fullName>
    </recommendedName>
</protein>